<comment type="caution">
    <text evidence="1">The sequence shown here is derived from an EMBL/GenBank/DDBJ whole genome shotgun (WGS) entry which is preliminary data.</text>
</comment>
<accession>A0AAE4U285</accession>
<dbReference type="RefSeq" id="WP_317469135.1">
    <property type="nucleotide sequence ID" value="NZ_JAWLKJ010000001.1"/>
</dbReference>
<sequence length="57" mass="5549">MGSEAFGADGSLGGILGADGTLGVVASMLGWVNNLVKGIGYFAGGDLQEALGKGFMA</sequence>
<organism evidence="1 2">
    <name type="scientific">Dietzia maris</name>
    <dbReference type="NCBI Taxonomy" id="37915"/>
    <lineage>
        <taxon>Bacteria</taxon>
        <taxon>Bacillati</taxon>
        <taxon>Actinomycetota</taxon>
        <taxon>Actinomycetes</taxon>
        <taxon>Mycobacteriales</taxon>
        <taxon>Dietziaceae</taxon>
        <taxon>Dietzia</taxon>
    </lineage>
</organism>
<proteinExistence type="predicted"/>
<evidence type="ECO:0000313" key="2">
    <source>
        <dbReference type="Proteomes" id="UP001185873"/>
    </source>
</evidence>
<reference evidence="1" key="1">
    <citation type="submission" date="2023-10" db="EMBL/GenBank/DDBJ databases">
        <title>Development of a sustainable strategy for remediation of hydrocarbon-contaminated territories based on the waste exchange concept.</title>
        <authorList>
            <person name="Krivoruchko A."/>
        </authorList>
    </citation>
    <scope>NUCLEOTIDE SEQUENCE</scope>
    <source>
        <strain evidence="1">IEGM 1175</strain>
    </source>
</reference>
<dbReference type="AlphaFoldDB" id="A0AAE4U285"/>
<dbReference type="Proteomes" id="UP001185873">
    <property type="component" value="Unassembled WGS sequence"/>
</dbReference>
<protein>
    <submittedName>
        <fullName evidence="1">Uncharacterized protein</fullName>
    </submittedName>
</protein>
<evidence type="ECO:0000313" key="1">
    <source>
        <dbReference type="EMBL" id="MDV6298751.1"/>
    </source>
</evidence>
<dbReference type="EMBL" id="JAWLKJ010000001">
    <property type="protein sequence ID" value="MDV6298751.1"/>
    <property type="molecule type" value="Genomic_DNA"/>
</dbReference>
<name>A0AAE4U285_9ACTN</name>
<gene>
    <name evidence="1" type="ORF">R3P82_06450</name>
</gene>